<dbReference type="FunFam" id="2.60.40.10:FF:000458">
    <property type="entry name" value="Molecular chaperone FimC"/>
    <property type="match status" value="1"/>
</dbReference>
<dbReference type="Pfam" id="PF00345">
    <property type="entry name" value="PapD_N"/>
    <property type="match status" value="1"/>
</dbReference>
<feature type="signal peptide" evidence="9">
    <location>
        <begin position="1"/>
        <end position="25"/>
    </location>
</feature>
<evidence type="ECO:0000256" key="8">
    <source>
        <dbReference type="RuleBase" id="RU003918"/>
    </source>
</evidence>
<feature type="domain" description="Pili assembly chaperone C-terminal" evidence="11">
    <location>
        <begin position="177"/>
        <end position="239"/>
    </location>
</feature>
<evidence type="ECO:0000259" key="10">
    <source>
        <dbReference type="Pfam" id="PF00345"/>
    </source>
</evidence>
<dbReference type="InterPro" id="IPR050643">
    <property type="entry name" value="Periplasmic_pilus_chap"/>
</dbReference>
<gene>
    <name evidence="12" type="ORF">WL29_11585</name>
</gene>
<evidence type="ECO:0000259" key="11">
    <source>
        <dbReference type="Pfam" id="PF02753"/>
    </source>
</evidence>
<feature type="domain" description="Pili assembly chaperone N-terminal" evidence="10">
    <location>
        <begin position="26"/>
        <end position="148"/>
    </location>
</feature>
<dbReference type="InterPro" id="IPR016148">
    <property type="entry name" value="Pili_assmbl_chaperone_C"/>
</dbReference>
<dbReference type="PANTHER" id="PTHR30251">
    <property type="entry name" value="PILUS ASSEMBLY CHAPERONE"/>
    <property type="match status" value="1"/>
</dbReference>
<dbReference type="EMBL" id="LPHD01000013">
    <property type="protein sequence ID" value="KWA86016.1"/>
    <property type="molecule type" value="Genomic_DNA"/>
</dbReference>
<dbReference type="InterPro" id="IPR001829">
    <property type="entry name" value="Pili_assmbl_chaperone_bac"/>
</dbReference>
<dbReference type="PRINTS" id="PR00969">
    <property type="entry name" value="CHAPERONPILI"/>
</dbReference>
<evidence type="ECO:0000256" key="2">
    <source>
        <dbReference type="ARBA" id="ARBA00007399"/>
    </source>
</evidence>
<dbReference type="InterPro" id="IPR013783">
    <property type="entry name" value="Ig-like_fold"/>
</dbReference>
<comment type="similarity">
    <text evidence="2 8">Belongs to the periplasmic pilus chaperone family.</text>
</comment>
<evidence type="ECO:0000313" key="13">
    <source>
        <dbReference type="Proteomes" id="UP000060630"/>
    </source>
</evidence>
<dbReference type="SUPFAM" id="SSF49584">
    <property type="entry name" value="Periplasmic chaperone C-domain"/>
    <property type="match status" value="1"/>
</dbReference>
<dbReference type="AlphaFoldDB" id="A0A102YWG5"/>
<name>A0A102YWG5_9BURK</name>
<protein>
    <submittedName>
        <fullName evidence="12">Pilus assembly protein</fullName>
    </submittedName>
</protein>
<keyword evidence="6 8" id="KW-0143">Chaperone</keyword>
<organism evidence="12 13">
    <name type="scientific">Burkholderia ubonensis</name>
    <dbReference type="NCBI Taxonomy" id="101571"/>
    <lineage>
        <taxon>Bacteria</taxon>
        <taxon>Pseudomonadati</taxon>
        <taxon>Pseudomonadota</taxon>
        <taxon>Betaproteobacteria</taxon>
        <taxon>Burkholderiales</taxon>
        <taxon>Burkholderiaceae</taxon>
        <taxon>Burkholderia</taxon>
        <taxon>Burkholderia cepacia complex</taxon>
    </lineage>
</organism>
<dbReference type="InterPro" id="IPR008962">
    <property type="entry name" value="PapD-like_sf"/>
</dbReference>
<keyword evidence="3" id="KW-1029">Fimbrium biogenesis</keyword>
<dbReference type="SUPFAM" id="SSF49354">
    <property type="entry name" value="PapD-like"/>
    <property type="match status" value="1"/>
</dbReference>
<sequence>MNWRMPKSLAALALCASMWAQCVHASVVITGTRVIFPGENREVTVRLLNDGTTPALVQAWIDTGNEKQSPEQIAVPFALTPSMFRLDPGKGQSLRMLYTGEPLPADRESLFWLNVLEVPPKAEGNDDANRIQLAFRTRIKVMYRPAGLPGSAATAADHLSWQIVPQQGGQGVALKATNAGPYVVNLGAIELDADGRKYTLQPGFVRPQDSATFPVEGLGAVPAHAAVEYSAIDDWGAIKPPKKNNIGDKPHD</sequence>
<evidence type="ECO:0000256" key="9">
    <source>
        <dbReference type="SAM" id="SignalP"/>
    </source>
</evidence>
<dbReference type="InterPro" id="IPR018046">
    <property type="entry name" value="Pili_assmbl_chaperone_CS"/>
</dbReference>
<evidence type="ECO:0000256" key="6">
    <source>
        <dbReference type="ARBA" id="ARBA00023186"/>
    </source>
</evidence>
<dbReference type="InterPro" id="IPR016147">
    <property type="entry name" value="Pili_assmbl_chaperone_N"/>
</dbReference>
<reference evidence="12 13" key="1">
    <citation type="submission" date="2015-11" db="EMBL/GenBank/DDBJ databases">
        <title>Expanding the genomic diversity of Burkholderia species for the development of highly accurate diagnostics.</title>
        <authorList>
            <person name="Sahl J."/>
            <person name="Keim P."/>
            <person name="Wagner D."/>
        </authorList>
    </citation>
    <scope>NUCLEOTIDE SEQUENCE [LARGE SCALE GENOMIC DNA]</scope>
    <source>
        <strain evidence="12 13">MSMB2087WGS</strain>
    </source>
</reference>
<accession>A0A102YWG5</accession>
<keyword evidence="7" id="KW-0393">Immunoglobulin domain</keyword>
<dbReference type="Gene3D" id="2.60.40.10">
    <property type="entry name" value="Immunoglobulins"/>
    <property type="match status" value="2"/>
</dbReference>
<evidence type="ECO:0000256" key="1">
    <source>
        <dbReference type="ARBA" id="ARBA00004418"/>
    </source>
</evidence>
<feature type="chain" id="PRO_5007113611" evidence="9">
    <location>
        <begin position="26"/>
        <end position="252"/>
    </location>
</feature>
<dbReference type="GO" id="GO:0030288">
    <property type="term" value="C:outer membrane-bounded periplasmic space"/>
    <property type="evidence" value="ECO:0007669"/>
    <property type="project" value="InterPro"/>
</dbReference>
<keyword evidence="5" id="KW-0574">Periplasm</keyword>
<evidence type="ECO:0000313" key="12">
    <source>
        <dbReference type="EMBL" id="KWA86016.1"/>
    </source>
</evidence>
<dbReference type="PANTHER" id="PTHR30251:SF2">
    <property type="entry name" value="FIMBRIAL CHAPERONE YADV-RELATED"/>
    <property type="match status" value="1"/>
</dbReference>
<evidence type="ECO:0000256" key="3">
    <source>
        <dbReference type="ARBA" id="ARBA00022558"/>
    </source>
</evidence>
<keyword evidence="4 9" id="KW-0732">Signal</keyword>
<evidence type="ECO:0000256" key="5">
    <source>
        <dbReference type="ARBA" id="ARBA00022764"/>
    </source>
</evidence>
<evidence type="ECO:0000256" key="4">
    <source>
        <dbReference type="ARBA" id="ARBA00022729"/>
    </source>
</evidence>
<comment type="caution">
    <text evidence="12">The sequence shown here is derived from an EMBL/GenBank/DDBJ whole genome shotgun (WGS) entry which is preliminary data.</text>
</comment>
<dbReference type="GO" id="GO:0071555">
    <property type="term" value="P:cell wall organization"/>
    <property type="evidence" value="ECO:0007669"/>
    <property type="project" value="InterPro"/>
</dbReference>
<comment type="subcellular location">
    <subcellularLocation>
        <location evidence="1 8">Periplasm</location>
    </subcellularLocation>
</comment>
<dbReference type="Proteomes" id="UP000060630">
    <property type="component" value="Unassembled WGS sequence"/>
</dbReference>
<dbReference type="Pfam" id="PF02753">
    <property type="entry name" value="PapD_C"/>
    <property type="match status" value="1"/>
</dbReference>
<dbReference type="PROSITE" id="PS00635">
    <property type="entry name" value="PILI_CHAPERONE"/>
    <property type="match status" value="1"/>
</dbReference>
<evidence type="ECO:0000256" key="7">
    <source>
        <dbReference type="ARBA" id="ARBA00023319"/>
    </source>
</evidence>
<dbReference type="InterPro" id="IPR036316">
    <property type="entry name" value="Pili_assmbl_chap_C_dom_sf"/>
</dbReference>
<proteinExistence type="inferred from homology"/>